<keyword evidence="4" id="KW-0805">Transcription regulation</keyword>
<dbReference type="InterPro" id="IPR036390">
    <property type="entry name" value="WH_DNA-bd_sf"/>
</dbReference>
<dbReference type="AlphaFoldDB" id="A0A1X7VLP6"/>
<protein>
    <recommendedName>
        <fullName evidence="3">General transcription factor IIF subunit 2</fullName>
    </recommendedName>
    <alternativeName>
        <fullName evidence="8">Transcription initiation factor IIF subunit beta</fullName>
    </alternativeName>
</protein>
<evidence type="ECO:0000256" key="3">
    <source>
        <dbReference type="ARBA" id="ARBA00020815"/>
    </source>
</evidence>
<keyword evidence="12" id="KW-1185">Reference proteome</keyword>
<evidence type="ECO:0000313" key="12">
    <source>
        <dbReference type="Proteomes" id="UP000007879"/>
    </source>
</evidence>
<dbReference type="Proteomes" id="UP000007879">
    <property type="component" value="Unassembled WGS sequence"/>
</dbReference>
<dbReference type="EnsemblMetazoa" id="Aqu2.1.40992_001">
    <property type="protein sequence ID" value="Aqu2.1.40992_001"/>
    <property type="gene ID" value="Aqu2.1.40992"/>
</dbReference>
<dbReference type="OrthoDB" id="26094at2759"/>
<feature type="domain" description="TFIIF beta subunit N-terminal" evidence="10">
    <location>
        <begin position="24"/>
        <end position="145"/>
    </location>
</feature>
<comment type="subcellular location">
    <subcellularLocation>
        <location evidence="1">Nucleus</location>
    </subcellularLocation>
</comment>
<evidence type="ECO:0000256" key="1">
    <source>
        <dbReference type="ARBA" id="ARBA00004123"/>
    </source>
</evidence>
<dbReference type="SUPFAM" id="SSF46785">
    <property type="entry name" value="Winged helix' DNA-binding domain"/>
    <property type="match status" value="1"/>
</dbReference>
<evidence type="ECO:0000256" key="7">
    <source>
        <dbReference type="ARBA" id="ARBA00023242"/>
    </source>
</evidence>
<reference evidence="12" key="1">
    <citation type="journal article" date="2010" name="Nature">
        <title>The Amphimedon queenslandica genome and the evolution of animal complexity.</title>
        <authorList>
            <person name="Srivastava M."/>
            <person name="Simakov O."/>
            <person name="Chapman J."/>
            <person name="Fahey B."/>
            <person name="Gauthier M.E."/>
            <person name="Mitros T."/>
            <person name="Richards G.S."/>
            <person name="Conaco C."/>
            <person name="Dacre M."/>
            <person name="Hellsten U."/>
            <person name="Larroux C."/>
            <person name="Putnam N.H."/>
            <person name="Stanke M."/>
            <person name="Adamska M."/>
            <person name="Darling A."/>
            <person name="Degnan S.M."/>
            <person name="Oakley T.H."/>
            <person name="Plachetzki D.C."/>
            <person name="Zhai Y."/>
            <person name="Adamski M."/>
            <person name="Calcino A."/>
            <person name="Cummins S.F."/>
            <person name="Goodstein D.M."/>
            <person name="Harris C."/>
            <person name="Jackson D.J."/>
            <person name="Leys S.P."/>
            <person name="Shu S."/>
            <person name="Woodcroft B.J."/>
            <person name="Vervoort M."/>
            <person name="Kosik K.S."/>
            <person name="Manning G."/>
            <person name="Degnan B.M."/>
            <person name="Rokhsar D.S."/>
        </authorList>
    </citation>
    <scope>NUCLEOTIDE SEQUENCE [LARGE SCALE GENOMIC DNA]</scope>
</reference>
<keyword evidence="7" id="KW-0539">Nucleus</keyword>
<dbReference type="Pfam" id="PF02270">
    <property type="entry name" value="TFIIF_beta"/>
    <property type="match status" value="1"/>
</dbReference>
<comment type="similarity">
    <text evidence="2">Belongs to the TFIIF beta subunit family.</text>
</comment>
<proteinExistence type="inferred from homology"/>
<accession>A0A1X7VLP6</accession>
<dbReference type="InterPro" id="IPR040504">
    <property type="entry name" value="TFIIF_beta_N"/>
</dbReference>
<dbReference type="Gene3D" id="1.10.10.10">
    <property type="entry name" value="Winged helix-like DNA-binding domain superfamily/Winged helix DNA-binding domain"/>
    <property type="match status" value="1"/>
</dbReference>
<dbReference type="InterPro" id="IPR011039">
    <property type="entry name" value="TFIIF_interaction"/>
</dbReference>
<sequence length="256" mass="29658">MATSGTPGKRKRDMRSLNTSNASRGVWLVKVPNYVSERWKKAKKDQELGRMRITRNPNNSTTVQFFLAPELLEVKMEDGTVTQLPKDHRVNLQETKHQSLSVFTESQSGGDLVIEGKISQRAEIQPVDSSIYMSLKKHQIQQAEKTKFTASHLNELPSHSYKPVAYHPEHEAIERKKKEPKKARDDKNVVFDLLFSAFQRHQYYTFKDLVDITQQPATYLKEILKEVCIYNTKSPHKYMWELKPEYSLSQQSTSKS</sequence>
<dbReference type="PANTHER" id="PTHR10445">
    <property type="entry name" value="GENERAL TRANSCRIPTION FACTOR IIF SUBUNIT 2"/>
    <property type="match status" value="1"/>
</dbReference>
<gene>
    <name evidence="11" type="primary">100640735</name>
</gene>
<dbReference type="FunFam" id="1.10.10.10:FF:000035">
    <property type="entry name" value="General transcription factor IIF subunit 2"/>
    <property type="match status" value="1"/>
</dbReference>
<dbReference type="GO" id="GO:0006368">
    <property type="term" value="P:transcription elongation by RNA polymerase II"/>
    <property type="evidence" value="ECO:0007669"/>
    <property type="project" value="UniProtKB-ARBA"/>
</dbReference>
<dbReference type="EnsemblMetazoa" id="XM_003383654.3">
    <property type="protein sequence ID" value="XP_003383702.1"/>
    <property type="gene ID" value="LOC100640735"/>
</dbReference>
<evidence type="ECO:0000259" key="9">
    <source>
        <dbReference type="Pfam" id="PF02270"/>
    </source>
</evidence>
<dbReference type="CDD" id="cd07980">
    <property type="entry name" value="TFIIF_beta"/>
    <property type="match status" value="1"/>
</dbReference>
<dbReference type="InterPro" id="IPR003196">
    <property type="entry name" value="TFIIF_beta"/>
</dbReference>
<name>A0A1X7VLP6_AMPQE</name>
<dbReference type="GO" id="GO:0005674">
    <property type="term" value="C:transcription factor TFIIF complex"/>
    <property type="evidence" value="ECO:0007669"/>
    <property type="project" value="InterPro"/>
</dbReference>
<dbReference type="SUPFAM" id="SSF50916">
    <property type="entry name" value="Rap30/74 interaction domains"/>
    <property type="match status" value="1"/>
</dbReference>
<dbReference type="Pfam" id="PF17683">
    <property type="entry name" value="TFIIF_beta_N"/>
    <property type="match status" value="1"/>
</dbReference>
<dbReference type="GO" id="GO:0003677">
    <property type="term" value="F:DNA binding"/>
    <property type="evidence" value="ECO:0007669"/>
    <property type="project" value="UniProtKB-KW"/>
</dbReference>
<dbReference type="KEGG" id="aqu:100640735"/>
<dbReference type="InParanoid" id="A0A1X7VLP6"/>
<evidence type="ECO:0000256" key="2">
    <source>
        <dbReference type="ARBA" id="ARBA00009543"/>
    </source>
</evidence>
<evidence type="ECO:0000259" key="10">
    <source>
        <dbReference type="Pfam" id="PF17683"/>
    </source>
</evidence>
<feature type="domain" description="TFIIF beta subunit HTH" evidence="9">
    <location>
        <begin position="183"/>
        <end position="246"/>
    </location>
</feature>
<dbReference type="InterPro" id="IPR036388">
    <property type="entry name" value="WH-like_DNA-bd_sf"/>
</dbReference>
<keyword evidence="6" id="KW-0804">Transcription</keyword>
<dbReference type="GO" id="GO:0006367">
    <property type="term" value="P:transcription initiation at RNA polymerase II promoter"/>
    <property type="evidence" value="ECO:0007669"/>
    <property type="project" value="InterPro"/>
</dbReference>
<evidence type="ECO:0000256" key="4">
    <source>
        <dbReference type="ARBA" id="ARBA00023015"/>
    </source>
</evidence>
<dbReference type="STRING" id="400682.A0A1X7VLP6"/>
<evidence type="ECO:0000256" key="5">
    <source>
        <dbReference type="ARBA" id="ARBA00023125"/>
    </source>
</evidence>
<dbReference type="InterPro" id="IPR040450">
    <property type="entry name" value="TFIIF_beta_HTH"/>
</dbReference>
<evidence type="ECO:0000256" key="6">
    <source>
        <dbReference type="ARBA" id="ARBA00023163"/>
    </source>
</evidence>
<dbReference type="PANTHER" id="PTHR10445:SF0">
    <property type="entry name" value="GENERAL TRANSCRIPTION FACTOR IIF SUBUNIT 2"/>
    <property type="match status" value="1"/>
</dbReference>
<evidence type="ECO:0000256" key="8">
    <source>
        <dbReference type="ARBA" id="ARBA00033388"/>
    </source>
</evidence>
<organism evidence="11">
    <name type="scientific">Amphimedon queenslandica</name>
    <name type="common">Sponge</name>
    <dbReference type="NCBI Taxonomy" id="400682"/>
    <lineage>
        <taxon>Eukaryota</taxon>
        <taxon>Metazoa</taxon>
        <taxon>Porifera</taxon>
        <taxon>Demospongiae</taxon>
        <taxon>Heteroscleromorpha</taxon>
        <taxon>Haplosclerida</taxon>
        <taxon>Niphatidae</taxon>
        <taxon>Amphimedon</taxon>
    </lineage>
</organism>
<keyword evidence="5" id="KW-0238">DNA-binding</keyword>
<evidence type="ECO:0000313" key="11">
    <source>
        <dbReference type="EnsemblMetazoa" id="Aqu2.1.40992_001"/>
    </source>
</evidence>
<reference evidence="11" key="2">
    <citation type="submission" date="2017-05" db="UniProtKB">
        <authorList>
            <consortium name="EnsemblMetazoa"/>
        </authorList>
    </citation>
    <scope>IDENTIFICATION</scope>
</reference>